<dbReference type="InterPro" id="IPR000700">
    <property type="entry name" value="PAS-assoc_C"/>
</dbReference>
<dbReference type="GO" id="GO:0016020">
    <property type="term" value="C:membrane"/>
    <property type="evidence" value="ECO:0007669"/>
    <property type="project" value="InterPro"/>
</dbReference>
<dbReference type="GO" id="GO:0006355">
    <property type="term" value="P:regulation of DNA-templated transcription"/>
    <property type="evidence" value="ECO:0007669"/>
    <property type="project" value="InterPro"/>
</dbReference>
<dbReference type="InterPro" id="IPR003660">
    <property type="entry name" value="HAMP_dom"/>
</dbReference>
<dbReference type="EMBL" id="VMRY01000064">
    <property type="protein sequence ID" value="TVT52802.1"/>
    <property type="molecule type" value="Genomic_DNA"/>
</dbReference>
<dbReference type="PROSITE" id="PS50885">
    <property type="entry name" value="HAMP"/>
    <property type="match status" value="1"/>
</dbReference>
<evidence type="ECO:0000256" key="10">
    <source>
        <dbReference type="ARBA" id="ARBA00070616"/>
    </source>
</evidence>
<dbReference type="InterPro" id="IPR000160">
    <property type="entry name" value="GGDEF_dom"/>
</dbReference>
<dbReference type="SMART" id="SM00052">
    <property type="entry name" value="EAL"/>
    <property type="match status" value="1"/>
</dbReference>
<dbReference type="GO" id="GO:0071732">
    <property type="term" value="P:cellular response to nitric oxide"/>
    <property type="evidence" value="ECO:0007669"/>
    <property type="project" value="UniProtKB-ARBA"/>
</dbReference>
<proteinExistence type="predicted"/>
<evidence type="ECO:0000259" key="16">
    <source>
        <dbReference type="PROSITE" id="PS50887"/>
    </source>
</evidence>
<dbReference type="Pfam" id="PF13426">
    <property type="entry name" value="PAS_9"/>
    <property type="match status" value="1"/>
</dbReference>
<evidence type="ECO:0000256" key="7">
    <source>
        <dbReference type="ARBA" id="ARBA00022840"/>
    </source>
</evidence>
<feature type="domain" description="PAC" evidence="13">
    <location>
        <begin position="357"/>
        <end position="409"/>
    </location>
</feature>
<dbReference type="Pfam" id="PF00989">
    <property type="entry name" value="PAS"/>
    <property type="match status" value="1"/>
</dbReference>
<evidence type="ECO:0000259" key="13">
    <source>
        <dbReference type="PROSITE" id="PS50113"/>
    </source>
</evidence>
<reference evidence="17 18" key="1">
    <citation type="submission" date="2019-07" db="EMBL/GenBank/DDBJ databases">
        <title>The pathways for chlorine oxyanion respiration interact through the shared metabolite chlorate.</title>
        <authorList>
            <person name="Barnum T.P."/>
            <person name="Cheng Y."/>
            <person name="Hill K.A."/>
            <person name="Lucas L.N."/>
            <person name="Carlson H.K."/>
            <person name="Coates J.D."/>
        </authorList>
    </citation>
    <scope>NUCLEOTIDE SEQUENCE [LARGE SCALE GENOMIC DNA]</scope>
    <source>
        <strain evidence="17">BK-3</strain>
    </source>
</reference>
<dbReference type="NCBIfam" id="TIGR00229">
    <property type="entry name" value="sensory_box"/>
    <property type="match status" value="2"/>
</dbReference>
<dbReference type="InterPro" id="IPR035965">
    <property type="entry name" value="PAS-like_dom_sf"/>
</dbReference>
<dbReference type="PANTHER" id="PTHR44757:SF2">
    <property type="entry name" value="BIOFILM ARCHITECTURE MAINTENANCE PROTEIN MBAA"/>
    <property type="match status" value="1"/>
</dbReference>
<accession>A0A558CVN3</accession>
<feature type="domain" description="GGDEF" evidence="16">
    <location>
        <begin position="441"/>
        <end position="574"/>
    </location>
</feature>
<evidence type="ECO:0000313" key="17">
    <source>
        <dbReference type="EMBL" id="TVT52802.1"/>
    </source>
</evidence>
<dbReference type="PANTHER" id="PTHR44757">
    <property type="entry name" value="DIGUANYLATE CYCLASE DGCP"/>
    <property type="match status" value="1"/>
</dbReference>
<dbReference type="GO" id="GO:0005524">
    <property type="term" value="F:ATP binding"/>
    <property type="evidence" value="ECO:0007669"/>
    <property type="project" value="UniProtKB-KW"/>
</dbReference>
<comment type="caution">
    <text evidence="17">The sequence shown here is derived from an EMBL/GenBank/DDBJ whole genome shotgun (WGS) entry which is preliminary data.</text>
</comment>
<evidence type="ECO:0000256" key="2">
    <source>
        <dbReference type="ARBA" id="ARBA00012282"/>
    </source>
</evidence>
<feature type="domain" description="HAMP" evidence="15">
    <location>
        <begin position="103"/>
        <end position="155"/>
    </location>
</feature>
<keyword evidence="7" id="KW-0067">ATP-binding</keyword>
<evidence type="ECO:0000259" key="14">
    <source>
        <dbReference type="PROSITE" id="PS50883"/>
    </source>
</evidence>
<keyword evidence="6" id="KW-0418">Kinase</keyword>
<evidence type="ECO:0000256" key="9">
    <source>
        <dbReference type="ARBA" id="ARBA00059827"/>
    </source>
</evidence>
<gene>
    <name evidence="17" type="ORF">FHK82_12880</name>
</gene>
<feature type="non-terminal residue" evidence="17">
    <location>
        <position position="1"/>
    </location>
</feature>
<dbReference type="PROSITE" id="PS50887">
    <property type="entry name" value="GGDEF"/>
    <property type="match status" value="1"/>
</dbReference>
<dbReference type="SMART" id="SM00091">
    <property type="entry name" value="PAS"/>
    <property type="match status" value="2"/>
</dbReference>
<dbReference type="GO" id="GO:0016301">
    <property type="term" value="F:kinase activity"/>
    <property type="evidence" value="ECO:0007669"/>
    <property type="project" value="UniProtKB-KW"/>
</dbReference>
<feature type="domain" description="PAS" evidence="12">
    <location>
        <begin position="284"/>
        <end position="330"/>
    </location>
</feature>
<dbReference type="FunFam" id="3.30.70.270:FF:000001">
    <property type="entry name" value="Diguanylate cyclase domain protein"/>
    <property type="match status" value="1"/>
</dbReference>
<dbReference type="SMART" id="SM00267">
    <property type="entry name" value="GGDEF"/>
    <property type="match status" value="1"/>
</dbReference>
<keyword evidence="3" id="KW-0973">c-di-GMP</keyword>
<dbReference type="PROSITE" id="PS50112">
    <property type="entry name" value="PAS"/>
    <property type="match status" value="2"/>
</dbReference>
<dbReference type="FunFam" id="3.20.20.450:FF:000001">
    <property type="entry name" value="Cyclic di-GMP phosphodiesterase yahA"/>
    <property type="match status" value="1"/>
</dbReference>
<organism evidence="17 18">
    <name type="scientific">Sedimenticola thiotaurini</name>
    <dbReference type="NCBI Taxonomy" id="1543721"/>
    <lineage>
        <taxon>Bacteria</taxon>
        <taxon>Pseudomonadati</taxon>
        <taxon>Pseudomonadota</taxon>
        <taxon>Gammaproteobacteria</taxon>
        <taxon>Chromatiales</taxon>
        <taxon>Sedimenticolaceae</taxon>
        <taxon>Sedimenticola</taxon>
    </lineage>
</organism>
<evidence type="ECO:0000256" key="11">
    <source>
        <dbReference type="SAM" id="Phobius"/>
    </source>
</evidence>
<keyword evidence="5" id="KW-0547">Nucleotide-binding</keyword>
<dbReference type="CDD" id="cd00130">
    <property type="entry name" value="PAS"/>
    <property type="match status" value="2"/>
</dbReference>
<dbReference type="AlphaFoldDB" id="A0A558CVN3"/>
<dbReference type="SUPFAM" id="SSF141868">
    <property type="entry name" value="EAL domain-like"/>
    <property type="match status" value="1"/>
</dbReference>
<dbReference type="EC" id="3.1.4.52" evidence="2"/>
<dbReference type="Pfam" id="PF00672">
    <property type="entry name" value="HAMP"/>
    <property type="match status" value="1"/>
</dbReference>
<comment type="function">
    <text evidence="9">Putative oxygen sensor; modulates the activity of FixJ, a transcriptional activator of nitrogen fixation fixK gene. FixL probably acts as a kinase that phosphorylates FixJ.</text>
</comment>
<dbReference type="Pfam" id="PF00563">
    <property type="entry name" value="EAL"/>
    <property type="match status" value="1"/>
</dbReference>
<dbReference type="InterPro" id="IPR001610">
    <property type="entry name" value="PAC"/>
</dbReference>
<dbReference type="SMART" id="SM00086">
    <property type="entry name" value="PAC"/>
    <property type="match status" value="2"/>
</dbReference>
<dbReference type="CDD" id="cd06225">
    <property type="entry name" value="HAMP"/>
    <property type="match status" value="1"/>
</dbReference>
<keyword evidence="11" id="KW-1133">Transmembrane helix</keyword>
<dbReference type="CDD" id="cd01948">
    <property type="entry name" value="EAL"/>
    <property type="match status" value="1"/>
</dbReference>
<dbReference type="InterPro" id="IPR043128">
    <property type="entry name" value="Rev_trsase/Diguanyl_cyclase"/>
</dbReference>
<evidence type="ECO:0000259" key="12">
    <source>
        <dbReference type="PROSITE" id="PS50112"/>
    </source>
</evidence>
<evidence type="ECO:0000313" key="18">
    <source>
        <dbReference type="Proteomes" id="UP000317355"/>
    </source>
</evidence>
<dbReference type="SMART" id="SM00304">
    <property type="entry name" value="HAMP"/>
    <property type="match status" value="1"/>
</dbReference>
<dbReference type="InterPro" id="IPR000014">
    <property type="entry name" value="PAS"/>
</dbReference>
<dbReference type="SUPFAM" id="SSF55785">
    <property type="entry name" value="PYP-like sensor domain (PAS domain)"/>
    <property type="match status" value="2"/>
</dbReference>
<dbReference type="Pfam" id="PF00990">
    <property type="entry name" value="GGDEF"/>
    <property type="match status" value="1"/>
</dbReference>
<dbReference type="SUPFAM" id="SSF158472">
    <property type="entry name" value="HAMP domain-like"/>
    <property type="match status" value="1"/>
</dbReference>
<comment type="cofactor">
    <cofactor evidence="1">
        <name>Mg(2+)</name>
        <dbReference type="ChEBI" id="CHEBI:18420"/>
    </cofactor>
</comment>
<feature type="domain" description="EAL" evidence="14">
    <location>
        <begin position="583"/>
        <end position="837"/>
    </location>
</feature>
<evidence type="ECO:0000259" key="15">
    <source>
        <dbReference type="PROSITE" id="PS50885"/>
    </source>
</evidence>
<dbReference type="Gene3D" id="3.20.20.450">
    <property type="entry name" value="EAL domain"/>
    <property type="match status" value="1"/>
</dbReference>
<feature type="domain" description="PAC" evidence="13">
    <location>
        <begin position="237"/>
        <end position="287"/>
    </location>
</feature>
<dbReference type="NCBIfam" id="TIGR00254">
    <property type="entry name" value="GGDEF"/>
    <property type="match status" value="1"/>
</dbReference>
<evidence type="ECO:0000256" key="8">
    <source>
        <dbReference type="ARBA" id="ARBA00051114"/>
    </source>
</evidence>
<dbReference type="PROSITE" id="PS50113">
    <property type="entry name" value="PAC"/>
    <property type="match status" value="2"/>
</dbReference>
<feature type="domain" description="PAS" evidence="12">
    <location>
        <begin position="160"/>
        <end position="213"/>
    </location>
</feature>
<dbReference type="Gene3D" id="3.30.450.20">
    <property type="entry name" value="PAS domain"/>
    <property type="match status" value="2"/>
</dbReference>
<dbReference type="InterPro" id="IPR013767">
    <property type="entry name" value="PAS_fold"/>
</dbReference>
<evidence type="ECO:0000256" key="5">
    <source>
        <dbReference type="ARBA" id="ARBA00022741"/>
    </source>
</evidence>
<dbReference type="Gene3D" id="3.30.70.270">
    <property type="match status" value="1"/>
</dbReference>
<feature type="transmembrane region" description="Helical" evidence="11">
    <location>
        <begin position="84"/>
        <end position="102"/>
    </location>
</feature>
<evidence type="ECO:0000256" key="3">
    <source>
        <dbReference type="ARBA" id="ARBA00022636"/>
    </source>
</evidence>
<dbReference type="Proteomes" id="UP000317355">
    <property type="component" value="Unassembled WGS sequence"/>
</dbReference>
<sequence length="840" mass="94731">TLKPTEQGDQFIQIRYPFLAEVYEKNFSGDYFTTKVMDGGERLYVHVKKVALSDQYPDRNFVLVEILPVAYIDQQLRPLLNQTFITTLLLILLSIPLALWLVRQIVNPLNKLVHSMEQLAGGDIPVNFPVSKIHEIHQLSASFNRMREEVNFREIALAEAEERMRSVVEHVAEGIITVDSFGLILSLNGVGERMFGYDDKEVLGKNVSILMPEPYRSNHDHYIKQYRMGNGGASIGVSRKLKAQSKDGHIFPIELTITVIQQGGEDIFIGLIRDITERQLARQQERLASKVMENSLESIVITDTRNRIQYVNPAFCEITGYSFAEAIGKNPSFLASGRHDGVFYGAMWKSINEQGSWQGEIWDRRKDGTLYLKWLSITAIEDRAGEVTNYVGIASDITERKQSEERLKDLAHHDQLTGLPNRQLFNDRLTHAIIQSARSKTKLALLFIDLDRFKGVNDTYGHDVGDKLLIEIAERILGRVREGDTVARLGGDEFTLILPEIKEAANAVHIAQTILDHIDQPVFVDGHDCSVGASVGISFFPEDGADPGTLLRHADIAMYRAKSHGGSSYSLFDKEMEESAARRLTLEIRLRSAIESNQFFLNYQPIINGRSGEPVGFEALIRWQVPGMGVVGPNEFIPLAEETGQIVEIGDWVLEMVCRQLVEWRSQQLTLLPVAVNISTRQLLERDFVGHIKMLLQRYELNAGYLELELTETTLMKYPDECQSVLESCKELGLKIAIDDFGTGYSSLAYLKQLPINKLKIDRSFIIHLEENHRSRAIIDSVVHLARGLEMQVVAEGVETPGQLAMLRDLECENLQGFLFSKPVSAEIAAEILSESRVYC</sequence>
<dbReference type="InterPro" id="IPR001633">
    <property type="entry name" value="EAL_dom"/>
</dbReference>
<dbReference type="InterPro" id="IPR035919">
    <property type="entry name" value="EAL_sf"/>
</dbReference>
<dbReference type="Gene3D" id="6.10.340.10">
    <property type="match status" value="1"/>
</dbReference>
<dbReference type="GO" id="GO:0007165">
    <property type="term" value="P:signal transduction"/>
    <property type="evidence" value="ECO:0007669"/>
    <property type="project" value="InterPro"/>
</dbReference>
<dbReference type="CDD" id="cd01949">
    <property type="entry name" value="GGDEF"/>
    <property type="match status" value="1"/>
</dbReference>
<comment type="catalytic activity">
    <reaction evidence="8">
        <text>3',3'-c-di-GMP + H2O = 5'-phosphoguanylyl(3'-&gt;5')guanosine + H(+)</text>
        <dbReference type="Rhea" id="RHEA:24902"/>
        <dbReference type="ChEBI" id="CHEBI:15377"/>
        <dbReference type="ChEBI" id="CHEBI:15378"/>
        <dbReference type="ChEBI" id="CHEBI:58754"/>
        <dbReference type="ChEBI" id="CHEBI:58805"/>
        <dbReference type="EC" id="3.1.4.52"/>
    </reaction>
    <physiologicalReaction direction="left-to-right" evidence="8">
        <dbReference type="Rhea" id="RHEA:24903"/>
    </physiologicalReaction>
</comment>
<keyword evidence="11" id="KW-0472">Membrane</keyword>
<dbReference type="InterPro" id="IPR052155">
    <property type="entry name" value="Biofilm_reg_signaling"/>
</dbReference>
<evidence type="ECO:0000256" key="1">
    <source>
        <dbReference type="ARBA" id="ARBA00001946"/>
    </source>
</evidence>
<evidence type="ECO:0000256" key="6">
    <source>
        <dbReference type="ARBA" id="ARBA00022777"/>
    </source>
</evidence>
<name>A0A558CVN3_9GAMM</name>
<dbReference type="PROSITE" id="PS50883">
    <property type="entry name" value="EAL"/>
    <property type="match status" value="1"/>
</dbReference>
<keyword evidence="11" id="KW-0812">Transmembrane</keyword>
<evidence type="ECO:0000256" key="4">
    <source>
        <dbReference type="ARBA" id="ARBA00022679"/>
    </source>
</evidence>
<dbReference type="InterPro" id="IPR029787">
    <property type="entry name" value="Nucleotide_cyclase"/>
</dbReference>
<dbReference type="SUPFAM" id="SSF55073">
    <property type="entry name" value="Nucleotide cyclase"/>
    <property type="match status" value="1"/>
</dbReference>
<protein>
    <recommendedName>
        <fullName evidence="10">Sensor protein FixL</fullName>
        <ecNumber evidence="2">3.1.4.52</ecNumber>
    </recommendedName>
</protein>
<dbReference type="GO" id="GO:0071111">
    <property type="term" value="F:cyclic-guanylate-specific phosphodiesterase activity"/>
    <property type="evidence" value="ECO:0007669"/>
    <property type="project" value="UniProtKB-EC"/>
</dbReference>
<dbReference type="FunFam" id="3.30.450.20:FF:000060">
    <property type="entry name" value="Sensor protein FixL"/>
    <property type="match status" value="1"/>
</dbReference>
<keyword evidence="4" id="KW-0808">Transferase</keyword>